<sequence>MSCFFVSTFQLSLILLQLSLSVKHNFKLSLNFY</sequence>
<organism evidence="1">
    <name type="scientific">Siphoviridae sp. ctEJG5</name>
    <dbReference type="NCBI Taxonomy" id="2827814"/>
    <lineage>
        <taxon>Viruses</taxon>
        <taxon>Duplodnaviria</taxon>
        <taxon>Heunggongvirae</taxon>
        <taxon>Uroviricota</taxon>
        <taxon>Caudoviricetes</taxon>
    </lineage>
</organism>
<protein>
    <submittedName>
        <fullName evidence="1">Uncharacterized protein</fullName>
    </submittedName>
</protein>
<name>A0A8S5RXQ0_9CAUD</name>
<accession>A0A8S5RXQ0</accession>
<reference evidence="1" key="1">
    <citation type="journal article" date="2021" name="Proc. Natl. Acad. Sci. U.S.A.">
        <title>A Catalog of Tens of Thousands of Viruses from Human Metagenomes Reveals Hidden Associations with Chronic Diseases.</title>
        <authorList>
            <person name="Tisza M.J."/>
            <person name="Buck C.B."/>
        </authorList>
    </citation>
    <scope>NUCLEOTIDE SEQUENCE</scope>
    <source>
        <strain evidence="1">CtEJG5</strain>
    </source>
</reference>
<proteinExistence type="predicted"/>
<evidence type="ECO:0000313" key="1">
    <source>
        <dbReference type="EMBL" id="DAF43440.1"/>
    </source>
</evidence>
<dbReference type="EMBL" id="BK032506">
    <property type="protein sequence ID" value="DAF43440.1"/>
    <property type="molecule type" value="Genomic_DNA"/>
</dbReference>